<dbReference type="EMBL" id="BGPR01056718">
    <property type="protein sequence ID" value="GBO33187.1"/>
    <property type="molecule type" value="Genomic_DNA"/>
</dbReference>
<dbReference type="AlphaFoldDB" id="A0A4Y2WB06"/>
<dbReference type="Proteomes" id="UP000499080">
    <property type="component" value="Unassembled WGS sequence"/>
</dbReference>
<comment type="caution">
    <text evidence="1">The sequence shown here is derived from an EMBL/GenBank/DDBJ whole genome shotgun (WGS) entry which is preliminary data.</text>
</comment>
<evidence type="ECO:0000313" key="1">
    <source>
        <dbReference type="EMBL" id="GBO33187.1"/>
    </source>
</evidence>
<keyword evidence="2" id="KW-1185">Reference proteome</keyword>
<organism evidence="1 2">
    <name type="scientific">Araneus ventricosus</name>
    <name type="common">Orbweaver spider</name>
    <name type="synonym">Epeira ventricosa</name>
    <dbReference type="NCBI Taxonomy" id="182803"/>
    <lineage>
        <taxon>Eukaryota</taxon>
        <taxon>Metazoa</taxon>
        <taxon>Ecdysozoa</taxon>
        <taxon>Arthropoda</taxon>
        <taxon>Chelicerata</taxon>
        <taxon>Arachnida</taxon>
        <taxon>Araneae</taxon>
        <taxon>Araneomorphae</taxon>
        <taxon>Entelegynae</taxon>
        <taxon>Araneoidea</taxon>
        <taxon>Araneidae</taxon>
        <taxon>Araneus</taxon>
    </lineage>
</organism>
<protein>
    <submittedName>
        <fullName evidence="1">Uncharacterized protein</fullName>
    </submittedName>
</protein>
<gene>
    <name evidence="1" type="ORF">AVEN_15044_1</name>
</gene>
<name>A0A4Y2WB06_ARAVE</name>
<proteinExistence type="predicted"/>
<sequence length="49" mass="5438">MGLEVHNDDIDQTCGRAQRRVDHRFMEVYGVALCSIARNCGGEFLILAG</sequence>
<feature type="non-terminal residue" evidence="1">
    <location>
        <position position="49"/>
    </location>
</feature>
<reference evidence="1 2" key="1">
    <citation type="journal article" date="2019" name="Sci. Rep.">
        <title>Orb-weaving spider Araneus ventricosus genome elucidates the spidroin gene catalogue.</title>
        <authorList>
            <person name="Kono N."/>
            <person name="Nakamura H."/>
            <person name="Ohtoshi R."/>
            <person name="Moran D.A.P."/>
            <person name="Shinohara A."/>
            <person name="Yoshida Y."/>
            <person name="Fujiwara M."/>
            <person name="Mori M."/>
            <person name="Tomita M."/>
            <person name="Arakawa K."/>
        </authorList>
    </citation>
    <scope>NUCLEOTIDE SEQUENCE [LARGE SCALE GENOMIC DNA]</scope>
</reference>
<evidence type="ECO:0000313" key="2">
    <source>
        <dbReference type="Proteomes" id="UP000499080"/>
    </source>
</evidence>
<accession>A0A4Y2WB06</accession>